<dbReference type="InParanoid" id="A0A0C3KB60"/>
<dbReference type="AlphaFoldDB" id="A0A0C3KB60"/>
<organism evidence="2 3">
    <name type="scientific">Pisolithus tinctorius Marx 270</name>
    <dbReference type="NCBI Taxonomy" id="870435"/>
    <lineage>
        <taxon>Eukaryota</taxon>
        <taxon>Fungi</taxon>
        <taxon>Dikarya</taxon>
        <taxon>Basidiomycota</taxon>
        <taxon>Agaricomycotina</taxon>
        <taxon>Agaricomycetes</taxon>
        <taxon>Agaricomycetidae</taxon>
        <taxon>Boletales</taxon>
        <taxon>Sclerodermatineae</taxon>
        <taxon>Pisolithaceae</taxon>
        <taxon>Pisolithus</taxon>
    </lineage>
</organism>
<feature type="region of interest" description="Disordered" evidence="1">
    <location>
        <begin position="103"/>
        <end position="133"/>
    </location>
</feature>
<keyword evidence="3" id="KW-1185">Reference proteome</keyword>
<reference evidence="3" key="2">
    <citation type="submission" date="2015-01" db="EMBL/GenBank/DDBJ databases">
        <title>Evolutionary Origins and Diversification of the Mycorrhizal Mutualists.</title>
        <authorList>
            <consortium name="DOE Joint Genome Institute"/>
            <consortium name="Mycorrhizal Genomics Consortium"/>
            <person name="Kohler A."/>
            <person name="Kuo A."/>
            <person name="Nagy L.G."/>
            <person name="Floudas D."/>
            <person name="Copeland A."/>
            <person name="Barry K.W."/>
            <person name="Cichocki N."/>
            <person name="Veneault-Fourrey C."/>
            <person name="LaButti K."/>
            <person name="Lindquist E.A."/>
            <person name="Lipzen A."/>
            <person name="Lundell T."/>
            <person name="Morin E."/>
            <person name="Murat C."/>
            <person name="Riley R."/>
            <person name="Ohm R."/>
            <person name="Sun H."/>
            <person name="Tunlid A."/>
            <person name="Henrissat B."/>
            <person name="Grigoriev I.V."/>
            <person name="Hibbett D.S."/>
            <person name="Martin F."/>
        </authorList>
    </citation>
    <scope>NUCLEOTIDE SEQUENCE [LARGE SCALE GENOMIC DNA]</scope>
    <source>
        <strain evidence="3">Marx 270</strain>
    </source>
</reference>
<evidence type="ECO:0000313" key="2">
    <source>
        <dbReference type="EMBL" id="KIO06837.1"/>
    </source>
</evidence>
<evidence type="ECO:0000313" key="3">
    <source>
        <dbReference type="Proteomes" id="UP000054217"/>
    </source>
</evidence>
<name>A0A0C3KB60_PISTI</name>
<sequence>MQRKQNRTERGSEKIASHSVEVFIREWHSPIQDEPTPSIRLFFVGALPPSSPSLARLLLGFLEGDTSLKFGGTVVNALSEKLGVRPNARPRRLLPIVLDERGVDGRRSWSPPGPAPGAEGEPMLGDGPAPGPGRCSANELALAFREDVRGVDKGESREVEGVHNFTITSGSSGATSSSCCCSSGATTPSDGWSIFRICR</sequence>
<proteinExistence type="predicted"/>
<protein>
    <submittedName>
        <fullName evidence="2">Uncharacterized protein</fullName>
    </submittedName>
</protein>
<reference evidence="2 3" key="1">
    <citation type="submission" date="2014-04" db="EMBL/GenBank/DDBJ databases">
        <authorList>
            <consortium name="DOE Joint Genome Institute"/>
            <person name="Kuo A."/>
            <person name="Kohler A."/>
            <person name="Costa M.D."/>
            <person name="Nagy L.G."/>
            <person name="Floudas D."/>
            <person name="Copeland A."/>
            <person name="Barry K.W."/>
            <person name="Cichocki N."/>
            <person name="Veneault-Fourrey C."/>
            <person name="LaButti K."/>
            <person name="Lindquist E.A."/>
            <person name="Lipzen A."/>
            <person name="Lundell T."/>
            <person name="Morin E."/>
            <person name="Murat C."/>
            <person name="Sun H."/>
            <person name="Tunlid A."/>
            <person name="Henrissat B."/>
            <person name="Grigoriev I.V."/>
            <person name="Hibbett D.S."/>
            <person name="Martin F."/>
            <person name="Nordberg H.P."/>
            <person name="Cantor M.N."/>
            <person name="Hua S.X."/>
        </authorList>
    </citation>
    <scope>NUCLEOTIDE SEQUENCE [LARGE SCALE GENOMIC DNA]</scope>
    <source>
        <strain evidence="2 3">Marx 270</strain>
    </source>
</reference>
<accession>A0A0C3KB60</accession>
<dbReference type="HOGENOM" id="CLU_1372701_0_0_1"/>
<dbReference type="EMBL" id="KN831962">
    <property type="protein sequence ID" value="KIO06837.1"/>
    <property type="molecule type" value="Genomic_DNA"/>
</dbReference>
<gene>
    <name evidence="2" type="ORF">M404DRAFT_442261</name>
</gene>
<dbReference type="Proteomes" id="UP000054217">
    <property type="component" value="Unassembled WGS sequence"/>
</dbReference>
<evidence type="ECO:0000256" key="1">
    <source>
        <dbReference type="SAM" id="MobiDB-lite"/>
    </source>
</evidence>